<dbReference type="PANTHER" id="PTHR35304:SF14">
    <property type="match status" value="1"/>
</dbReference>
<dbReference type="Proteomes" id="UP001154282">
    <property type="component" value="Unassembled WGS sequence"/>
</dbReference>
<protein>
    <submittedName>
        <fullName evidence="1">Uncharacterized protein</fullName>
    </submittedName>
</protein>
<gene>
    <name evidence="1" type="ORF">LITE_LOCUS43475</name>
</gene>
<accession>A0AAV0QM03</accession>
<organism evidence="1 2">
    <name type="scientific">Linum tenue</name>
    <dbReference type="NCBI Taxonomy" id="586396"/>
    <lineage>
        <taxon>Eukaryota</taxon>
        <taxon>Viridiplantae</taxon>
        <taxon>Streptophyta</taxon>
        <taxon>Embryophyta</taxon>
        <taxon>Tracheophyta</taxon>
        <taxon>Spermatophyta</taxon>
        <taxon>Magnoliopsida</taxon>
        <taxon>eudicotyledons</taxon>
        <taxon>Gunneridae</taxon>
        <taxon>Pentapetalae</taxon>
        <taxon>rosids</taxon>
        <taxon>fabids</taxon>
        <taxon>Malpighiales</taxon>
        <taxon>Linaceae</taxon>
        <taxon>Linum</taxon>
    </lineage>
</organism>
<evidence type="ECO:0000313" key="2">
    <source>
        <dbReference type="Proteomes" id="UP001154282"/>
    </source>
</evidence>
<reference evidence="1" key="1">
    <citation type="submission" date="2022-08" db="EMBL/GenBank/DDBJ databases">
        <authorList>
            <person name="Gutierrez-Valencia J."/>
        </authorList>
    </citation>
    <scope>NUCLEOTIDE SEQUENCE</scope>
</reference>
<evidence type="ECO:0000313" key="1">
    <source>
        <dbReference type="EMBL" id="CAI0545203.1"/>
    </source>
</evidence>
<dbReference type="PANTHER" id="PTHR35304">
    <property type="entry name" value="OS05G0120300 PROTEIN-RELATED"/>
    <property type="match status" value="1"/>
</dbReference>
<dbReference type="AlphaFoldDB" id="A0AAV0QM03"/>
<keyword evidence="2" id="KW-1185">Reference proteome</keyword>
<dbReference type="EMBL" id="CAMGYJ010000009">
    <property type="protein sequence ID" value="CAI0545203.1"/>
    <property type="molecule type" value="Genomic_DNA"/>
</dbReference>
<sequence length="135" mass="15259">MASSCINNCMNDVAVHLPIRRLGSIHYVRLSEQPPLLGGSGRFASFEEQCGRQLYLRSYTFSRKESFNDRTKRRIGEVAESVKKRGLGFRLLPAGREKKMCLGKARRVTCRAVMKVVRRLMMSCTTRVDTAADGD</sequence>
<proteinExistence type="predicted"/>
<comment type="caution">
    <text evidence="1">The sequence shown here is derived from an EMBL/GenBank/DDBJ whole genome shotgun (WGS) entry which is preliminary data.</text>
</comment>
<name>A0AAV0QM03_9ROSI</name>